<dbReference type="InterPro" id="IPR011006">
    <property type="entry name" value="CheY-like_superfamily"/>
</dbReference>
<dbReference type="Gene3D" id="3.40.50.2300">
    <property type="match status" value="1"/>
</dbReference>
<evidence type="ECO:0000259" key="4">
    <source>
        <dbReference type="PROSITE" id="PS50110"/>
    </source>
</evidence>
<dbReference type="PANTHER" id="PTHR45228">
    <property type="entry name" value="CYCLIC DI-GMP PHOSPHODIESTERASE TM_0186-RELATED"/>
    <property type="match status" value="1"/>
</dbReference>
<dbReference type="Pfam" id="PF13487">
    <property type="entry name" value="HD_5"/>
    <property type="match status" value="1"/>
</dbReference>
<dbReference type="SMART" id="SM00471">
    <property type="entry name" value="HDc"/>
    <property type="match status" value="1"/>
</dbReference>
<evidence type="ECO:0000313" key="7">
    <source>
        <dbReference type="Proteomes" id="UP001305815"/>
    </source>
</evidence>
<protein>
    <recommendedName>
        <fullName evidence="1">Stage 0 sporulation protein A homolog</fullName>
    </recommendedName>
</protein>
<dbReference type="SMART" id="SM00448">
    <property type="entry name" value="REC"/>
    <property type="match status" value="1"/>
</dbReference>
<evidence type="ECO:0000256" key="3">
    <source>
        <dbReference type="PROSITE-ProRule" id="PRU00169"/>
    </source>
</evidence>
<gene>
    <name evidence="6" type="ORF">Lac1_00120</name>
</gene>
<evidence type="ECO:0000259" key="5">
    <source>
        <dbReference type="PROSITE" id="PS51832"/>
    </source>
</evidence>
<sequence>MKKDSSKDREETVNRNNTILIVDDDEINRAILENIFSSGYCVEEAENGRIGLEKLFAQTERYCAVLLDVVMPVMDGIEVLKILNEKGTQTEIPVFLITAEADDRILKTAYSLGVMDVIHKPVIPYVVRRRIDSVIELFRARKRLSSKVEEQQSELLKQAEQIILLNMGMVEALSTAIEFRSGESGEHVHRIHDITEYLLRNTELGEGLKEEEIRQIAMAAIMHDVGKIAIPDAILNKPGRLTPEEYEIMKTHTTQGAQLLKKIPHIMEHQMFQYAYDIAEHHHERWDGRGYPDGLKGDEISMWAQIVSLADVYDALVSKRVYKGAIEVEEALRMIRDGECGVFNPKLLKCFMQAEKPLRRLYQ</sequence>
<dbReference type="CDD" id="cd00077">
    <property type="entry name" value="HDc"/>
    <property type="match status" value="1"/>
</dbReference>
<dbReference type="Pfam" id="PF00072">
    <property type="entry name" value="Response_reg"/>
    <property type="match status" value="1"/>
</dbReference>
<dbReference type="InterPro" id="IPR052020">
    <property type="entry name" value="Cyclic_di-GMP/3'3'-cGAMP_PDE"/>
</dbReference>
<dbReference type="InterPro" id="IPR037522">
    <property type="entry name" value="HD_GYP_dom"/>
</dbReference>
<dbReference type="Proteomes" id="UP001305815">
    <property type="component" value="Chromosome"/>
</dbReference>
<dbReference type="PROSITE" id="PS51832">
    <property type="entry name" value="HD_GYP"/>
    <property type="match status" value="1"/>
</dbReference>
<dbReference type="SUPFAM" id="SSF109604">
    <property type="entry name" value="HD-domain/PDEase-like"/>
    <property type="match status" value="1"/>
</dbReference>
<evidence type="ECO:0000256" key="2">
    <source>
        <dbReference type="ARBA" id="ARBA00024867"/>
    </source>
</evidence>
<feature type="modified residue" description="4-aspartylphosphate" evidence="3">
    <location>
        <position position="68"/>
    </location>
</feature>
<dbReference type="Gene3D" id="1.10.3210.10">
    <property type="entry name" value="Hypothetical protein af1432"/>
    <property type="match status" value="1"/>
</dbReference>
<feature type="domain" description="Response regulatory" evidence="4">
    <location>
        <begin position="18"/>
        <end position="135"/>
    </location>
</feature>
<keyword evidence="7" id="KW-1185">Reference proteome</keyword>
<proteinExistence type="predicted"/>
<dbReference type="PROSITE" id="PS50110">
    <property type="entry name" value="RESPONSE_REGULATORY"/>
    <property type="match status" value="1"/>
</dbReference>
<comment type="function">
    <text evidence="2">May play the central regulatory role in sporulation. It may be an element of the effector pathway responsible for the activation of sporulation genes in response to nutritional stress. Spo0A may act in concert with spo0H (a sigma factor) to control the expression of some genes that are critical to the sporulation process.</text>
</comment>
<dbReference type="InterPro" id="IPR003607">
    <property type="entry name" value="HD/PDEase_dom"/>
</dbReference>
<dbReference type="SUPFAM" id="SSF52172">
    <property type="entry name" value="CheY-like"/>
    <property type="match status" value="1"/>
</dbReference>
<accession>A0ABN6YSC2</accession>
<organism evidence="6 7">
    <name type="scientific">Claveliimonas bilis</name>
    <dbReference type="NCBI Taxonomy" id="3028070"/>
    <lineage>
        <taxon>Bacteria</taxon>
        <taxon>Bacillati</taxon>
        <taxon>Bacillota</taxon>
        <taxon>Clostridia</taxon>
        <taxon>Lachnospirales</taxon>
        <taxon>Lachnospiraceae</taxon>
        <taxon>Claveliimonas</taxon>
    </lineage>
</organism>
<reference evidence="7" key="1">
    <citation type="journal article" date="2023" name="Int. J. Syst. Evol. Microbiol.">
        <title>Claveliimonas bilis gen. nov., sp. nov., deoxycholic acid-producing bacteria isolated from human faeces, and reclassification of Sellimonas monacensis Zenner et al. 2021 as Claveliimonas monacensis comb. nov.</title>
        <authorList>
            <person name="Hisatomi A."/>
            <person name="Kastawa N.W.E.P.G."/>
            <person name="Song I."/>
            <person name="Ohkuma M."/>
            <person name="Fukiya S."/>
            <person name="Sakamoto M."/>
        </authorList>
    </citation>
    <scope>NUCLEOTIDE SEQUENCE [LARGE SCALE GENOMIC DNA]</scope>
    <source>
        <strain evidence="7">12BBH14</strain>
    </source>
</reference>
<keyword evidence="3" id="KW-0597">Phosphoprotein</keyword>
<evidence type="ECO:0000313" key="6">
    <source>
        <dbReference type="EMBL" id="BDZ75829.1"/>
    </source>
</evidence>
<dbReference type="RefSeq" id="WP_230104906.1">
    <property type="nucleotide sequence ID" value="NZ_AP024845.1"/>
</dbReference>
<name>A0ABN6YSC2_9FIRM</name>
<evidence type="ECO:0000256" key="1">
    <source>
        <dbReference type="ARBA" id="ARBA00018672"/>
    </source>
</evidence>
<dbReference type="InterPro" id="IPR001789">
    <property type="entry name" value="Sig_transdc_resp-reg_receiver"/>
</dbReference>
<dbReference type="EMBL" id="AP027742">
    <property type="protein sequence ID" value="BDZ75829.1"/>
    <property type="molecule type" value="Genomic_DNA"/>
</dbReference>
<feature type="domain" description="HD-GYP" evidence="5">
    <location>
        <begin position="162"/>
        <end position="363"/>
    </location>
</feature>